<dbReference type="AlphaFoldDB" id="A0ABD0KMU6"/>
<sequence length="395" mass="44975">MHADVARWVKRCERCAHAKLPGVRVAAPMGHLLATRPLEDLAVDFTILEKSSDGHENVLVMTDVFTKLTMAVPTRDQKAPTVAKVLVREWFQKFGIPCRLHSDQGRNFESEVVRELCSLYGIQKSRTTPYHPQGNAQCERFNRTLHDLLRTLPQNQKRKWPGLLPELLYTYNVTPHASTGFSPFYLMFGRNPKLLVDFLLGTGLGGGTRLRRVDWVQEHRERLELAFAARLRRGCTPAAAERKRRHDQKVPLDLLKVGDRVLLRAHHVGRAKIQDSWQPEVYVVVRVPDREDGPYLIQGESSEVQRVVNRMQLKRCWYLPKEEATILRSPLLSRRLVPQEKGGRRTVTLRRSGEGFQESQFKVMVHSEVADRVREGDHPGSRPLAGMGGAVQGGN</sequence>
<dbReference type="InterPro" id="IPR001584">
    <property type="entry name" value="Integrase_cat-core"/>
</dbReference>
<dbReference type="PROSITE" id="PS50994">
    <property type="entry name" value="INTEGRASE"/>
    <property type="match status" value="1"/>
</dbReference>
<dbReference type="InterPro" id="IPR050951">
    <property type="entry name" value="Retrovirus_Pol_polyprotein"/>
</dbReference>
<evidence type="ECO:0000256" key="1">
    <source>
        <dbReference type="SAM" id="MobiDB-lite"/>
    </source>
</evidence>
<evidence type="ECO:0000313" key="4">
    <source>
        <dbReference type="Proteomes" id="UP001519460"/>
    </source>
</evidence>
<proteinExistence type="predicted"/>
<dbReference type="PANTHER" id="PTHR37984">
    <property type="entry name" value="PROTEIN CBG26694"/>
    <property type="match status" value="1"/>
</dbReference>
<feature type="region of interest" description="Disordered" evidence="1">
    <location>
        <begin position="373"/>
        <end position="395"/>
    </location>
</feature>
<dbReference type="Proteomes" id="UP001519460">
    <property type="component" value="Unassembled WGS sequence"/>
</dbReference>
<reference evidence="3 4" key="1">
    <citation type="journal article" date="2023" name="Sci. Data">
        <title>Genome assembly of the Korean intertidal mud-creeper Batillaria attramentaria.</title>
        <authorList>
            <person name="Patra A.K."/>
            <person name="Ho P.T."/>
            <person name="Jun S."/>
            <person name="Lee S.J."/>
            <person name="Kim Y."/>
            <person name="Won Y.J."/>
        </authorList>
    </citation>
    <scope>NUCLEOTIDE SEQUENCE [LARGE SCALE GENOMIC DNA]</scope>
    <source>
        <strain evidence="3">Wonlab-2016</strain>
    </source>
</reference>
<name>A0ABD0KMU6_9CAEN</name>
<accession>A0ABD0KMU6</accession>
<dbReference type="Pfam" id="PF00665">
    <property type="entry name" value="rve"/>
    <property type="match status" value="1"/>
</dbReference>
<dbReference type="InterPro" id="IPR012337">
    <property type="entry name" value="RNaseH-like_sf"/>
</dbReference>
<dbReference type="FunFam" id="3.30.420.10:FF:000032">
    <property type="entry name" value="Retrovirus-related Pol polyprotein from transposon 297-like Protein"/>
    <property type="match status" value="1"/>
</dbReference>
<keyword evidence="4" id="KW-1185">Reference proteome</keyword>
<comment type="caution">
    <text evidence="3">The sequence shown here is derived from an EMBL/GenBank/DDBJ whole genome shotgun (WGS) entry which is preliminary data.</text>
</comment>
<dbReference type="Gene3D" id="3.30.420.10">
    <property type="entry name" value="Ribonuclease H-like superfamily/Ribonuclease H"/>
    <property type="match status" value="1"/>
</dbReference>
<protein>
    <recommendedName>
        <fullName evidence="2">Integrase catalytic domain-containing protein</fullName>
    </recommendedName>
</protein>
<dbReference type="PANTHER" id="PTHR37984:SF15">
    <property type="entry name" value="INTEGRASE CATALYTIC DOMAIN-CONTAINING PROTEIN"/>
    <property type="match status" value="1"/>
</dbReference>
<feature type="compositionally biased region" description="Gly residues" evidence="1">
    <location>
        <begin position="386"/>
        <end position="395"/>
    </location>
</feature>
<evidence type="ECO:0000313" key="3">
    <source>
        <dbReference type="EMBL" id="KAK7488550.1"/>
    </source>
</evidence>
<dbReference type="InterPro" id="IPR036397">
    <property type="entry name" value="RNaseH_sf"/>
</dbReference>
<gene>
    <name evidence="3" type="ORF">BaRGS_00020167</name>
</gene>
<dbReference type="SUPFAM" id="SSF53098">
    <property type="entry name" value="Ribonuclease H-like"/>
    <property type="match status" value="1"/>
</dbReference>
<dbReference type="EMBL" id="JACVVK020000149">
    <property type="protein sequence ID" value="KAK7488550.1"/>
    <property type="molecule type" value="Genomic_DNA"/>
</dbReference>
<feature type="domain" description="Integrase catalytic" evidence="2">
    <location>
        <begin position="33"/>
        <end position="191"/>
    </location>
</feature>
<organism evidence="3 4">
    <name type="scientific">Batillaria attramentaria</name>
    <dbReference type="NCBI Taxonomy" id="370345"/>
    <lineage>
        <taxon>Eukaryota</taxon>
        <taxon>Metazoa</taxon>
        <taxon>Spiralia</taxon>
        <taxon>Lophotrochozoa</taxon>
        <taxon>Mollusca</taxon>
        <taxon>Gastropoda</taxon>
        <taxon>Caenogastropoda</taxon>
        <taxon>Sorbeoconcha</taxon>
        <taxon>Cerithioidea</taxon>
        <taxon>Batillariidae</taxon>
        <taxon>Batillaria</taxon>
    </lineage>
</organism>
<evidence type="ECO:0000259" key="2">
    <source>
        <dbReference type="PROSITE" id="PS50994"/>
    </source>
</evidence>